<accession>A0AAE1Z4A8</accession>
<organism evidence="1 2">
    <name type="scientific">Schistosoma mekongi</name>
    <name type="common">Parasitic worm</name>
    <dbReference type="NCBI Taxonomy" id="38744"/>
    <lineage>
        <taxon>Eukaryota</taxon>
        <taxon>Metazoa</taxon>
        <taxon>Spiralia</taxon>
        <taxon>Lophotrochozoa</taxon>
        <taxon>Platyhelminthes</taxon>
        <taxon>Trematoda</taxon>
        <taxon>Digenea</taxon>
        <taxon>Strigeidida</taxon>
        <taxon>Schistosomatoidea</taxon>
        <taxon>Schistosomatidae</taxon>
        <taxon>Schistosoma</taxon>
    </lineage>
</organism>
<dbReference type="EMBL" id="JALJAT010000324">
    <property type="protein sequence ID" value="KAK4467311.1"/>
    <property type="molecule type" value="Genomic_DNA"/>
</dbReference>
<evidence type="ECO:0000313" key="2">
    <source>
        <dbReference type="Proteomes" id="UP001292079"/>
    </source>
</evidence>
<gene>
    <name evidence="1" type="ORF">MN116_008951</name>
</gene>
<reference evidence="1" key="1">
    <citation type="submission" date="2022-04" db="EMBL/GenBank/DDBJ databases">
        <authorList>
            <person name="Xu L."/>
            <person name="Lv Z."/>
        </authorList>
    </citation>
    <scope>NUCLEOTIDE SEQUENCE</scope>
    <source>
        <strain evidence="1">LV_2022a</strain>
    </source>
</reference>
<evidence type="ECO:0000313" key="1">
    <source>
        <dbReference type="EMBL" id="KAK4467311.1"/>
    </source>
</evidence>
<protein>
    <submittedName>
        <fullName evidence="1">Uncharacterized protein</fullName>
    </submittedName>
</protein>
<keyword evidence="2" id="KW-1185">Reference proteome</keyword>
<dbReference type="Proteomes" id="UP001292079">
    <property type="component" value="Unassembled WGS sequence"/>
</dbReference>
<proteinExistence type="predicted"/>
<sequence length="243" mass="28212">MYHYFTLTKIQVIQNKTQEMKGRFEFLKTLAKYAKFKNDLSSYVMYLLLDIYIQRKTNSMSSQSICIFDAVFRIALVKELILDEPVIVDNTLLIDFTYIIGSTYNDTTLRCDAHNVIDWFISPLFLLSNDNVSNSRKCCGCSQEFQVPLSVPLFCLSQVRPLPVENTLKLLIEAIKQLTDDIHCSNKSDMGKTLKMEEKERLFQIMAMLQALQHIRTQTNSPLNQLNISQYNKFFKELISMAK</sequence>
<comment type="caution">
    <text evidence="1">The sequence shown here is derived from an EMBL/GenBank/DDBJ whole genome shotgun (WGS) entry which is preliminary data.</text>
</comment>
<reference evidence="1" key="2">
    <citation type="journal article" date="2023" name="Infect Dis Poverty">
        <title>Chromosome-scale genome of the human blood fluke Schistosoma mekongi and its implications for public health.</title>
        <authorList>
            <person name="Zhou M."/>
            <person name="Xu L."/>
            <person name="Xu D."/>
            <person name="Chen W."/>
            <person name="Khan J."/>
            <person name="Hu Y."/>
            <person name="Huang H."/>
            <person name="Wei H."/>
            <person name="Zhang Y."/>
            <person name="Chusongsang P."/>
            <person name="Tanasarnprasert K."/>
            <person name="Hu X."/>
            <person name="Limpanont Y."/>
            <person name="Lv Z."/>
        </authorList>
    </citation>
    <scope>NUCLEOTIDE SEQUENCE</scope>
    <source>
        <strain evidence="1">LV_2022a</strain>
    </source>
</reference>
<name>A0AAE1Z4A8_SCHME</name>
<dbReference type="AlphaFoldDB" id="A0AAE1Z4A8"/>